<dbReference type="EMBL" id="QMFB01000020">
    <property type="protein sequence ID" value="RAV16741.1"/>
    <property type="molecule type" value="Genomic_DNA"/>
</dbReference>
<organism evidence="2 3">
    <name type="scientific">Paenibacillus contaminans</name>
    <dbReference type="NCBI Taxonomy" id="450362"/>
    <lineage>
        <taxon>Bacteria</taxon>
        <taxon>Bacillati</taxon>
        <taxon>Bacillota</taxon>
        <taxon>Bacilli</taxon>
        <taxon>Bacillales</taxon>
        <taxon>Paenibacillaceae</taxon>
        <taxon>Paenibacillus</taxon>
    </lineage>
</organism>
<proteinExistence type="predicted"/>
<dbReference type="AlphaFoldDB" id="A0A329M9T3"/>
<feature type="transmembrane region" description="Helical" evidence="1">
    <location>
        <begin position="36"/>
        <end position="56"/>
    </location>
</feature>
<protein>
    <submittedName>
        <fullName evidence="2">Uncharacterized protein</fullName>
    </submittedName>
</protein>
<dbReference type="OrthoDB" id="2626095at2"/>
<comment type="caution">
    <text evidence="2">The sequence shown here is derived from an EMBL/GenBank/DDBJ whole genome shotgun (WGS) entry which is preliminary data.</text>
</comment>
<dbReference type="Proteomes" id="UP000250369">
    <property type="component" value="Unassembled WGS sequence"/>
</dbReference>
<accession>A0A329M9T3</accession>
<keyword evidence="1" id="KW-0472">Membrane</keyword>
<gene>
    <name evidence="2" type="ORF">DQG23_28315</name>
</gene>
<keyword evidence="1" id="KW-1133">Transmembrane helix</keyword>
<reference evidence="2 3" key="1">
    <citation type="journal article" date="2009" name="Int. J. Syst. Evol. Microbiol.">
        <title>Paenibacillus contaminans sp. nov., isolated from a contaminated laboratory plate.</title>
        <authorList>
            <person name="Chou J.H."/>
            <person name="Lee J.H."/>
            <person name="Lin M.C."/>
            <person name="Chang P.S."/>
            <person name="Arun A.B."/>
            <person name="Young C.C."/>
            <person name="Chen W.M."/>
        </authorList>
    </citation>
    <scope>NUCLEOTIDE SEQUENCE [LARGE SCALE GENOMIC DNA]</scope>
    <source>
        <strain evidence="2 3">CKOBP-6</strain>
    </source>
</reference>
<feature type="transmembrane region" description="Helical" evidence="1">
    <location>
        <begin position="6"/>
        <end position="24"/>
    </location>
</feature>
<evidence type="ECO:0000256" key="1">
    <source>
        <dbReference type="SAM" id="Phobius"/>
    </source>
</evidence>
<evidence type="ECO:0000313" key="3">
    <source>
        <dbReference type="Proteomes" id="UP000250369"/>
    </source>
</evidence>
<evidence type="ECO:0000313" key="2">
    <source>
        <dbReference type="EMBL" id="RAV16741.1"/>
    </source>
</evidence>
<sequence>MVPIYGWVSSGVFVLMVISLFILFNRYRKNGKKPNTYIIVTLCIVLVTSICFALKAKDEKHRNEITSKIISQGGQVISIVSINKENTPFAKLDNKIAKRKDDYYIVKYTINDEFKIAWFKGDNAFYRDPPTLESEKWIFDK</sequence>
<name>A0A329M9T3_9BACL</name>
<dbReference type="RefSeq" id="WP_113034401.1">
    <property type="nucleotide sequence ID" value="NZ_QMFB01000020.1"/>
</dbReference>
<keyword evidence="3" id="KW-1185">Reference proteome</keyword>
<keyword evidence="1" id="KW-0812">Transmembrane</keyword>